<keyword evidence="15" id="KW-1185">Reference proteome</keyword>
<dbReference type="InterPro" id="IPR050516">
    <property type="entry name" value="Olfactory_GPCR"/>
</dbReference>
<evidence type="ECO:0000256" key="2">
    <source>
        <dbReference type="ARBA" id="ARBA00022475"/>
    </source>
</evidence>
<sequence>MKQKNHTEFQEFVLLGFPAMMELQMLLFVVFLVAYMLTILENLLIIILIKTSHQLHKPMYFFLCNLSFLEVWFTSVTVPKLLVNFLVGNKNISFGVFLIAYLLVLAENMIIILTVWTNYNLHSPMYFFLKNLSILDICYSSVITPKAALTFSLGRRTISYNGCASQMFFFSLFGTTEAFFLAVMAYDRFSAICNPLLYQIIMNKRLCVFMVGGSYLSGCINCTIQTGFTFNLSFCGPKEINHFFCDVPAVMHVSCSDTLVNEIVMLAVCGSIIVGTALVVFISYGYMIITIVRMPSAESRHKAFSTCSSHMLAVTLFFGAVFFMYAQPGATSSPDKSNAISILYTIVVPMINPFIYTLRNQEVKGSLKRLWKRICVSSA</sequence>
<evidence type="ECO:0000256" key="12">
    <source>
        <dbReference type="RuleBase" id="RU363047"/>
    </source>
</evidence>
<evidence type="ECO:0000256" key="1">
    <source>
        <dbReference type="ARBA" id="ARBA00004651"/>
    </source>
</evidence>
<keyword evidence="4 11" id="KW-0812">Transmembrane</keyword>
<evidence type="ECO:0000256" key="11">
    <source>
        <dbReference type="RuleBase" id="RU000688"/>
    </source>
</evidence>
<evidence type="ECO:0000256" key="3">
    <source>
        <dbReference type="ARBA" id="ARBA00022606"/>
    </source>
</evidence>
<dbReference type="GO" id="GO:0004984">
    <property type="term" value="F:olfactory receptor activity"/>
    <property type="evidence" value="ECO:0007669"/>
    <property type="project" value="InterPro"/>
</dbReference>
<feature type="transmembrane region" description="Helical" evidence="12">
    <location>
        <begin position="60"/>
        <end position="82"/>
    </location>
</feature>
<protein>
    <recommendedName>
        <fullName evidence="12">Olfactory receptor</fullName>
    </recommendedName>
</protein>
<evidence type="ECO:0000256" key="6">
    <source>
        <dbReference type="ARBA" id="ARBA00022989"/>
    </source>
</evidence>
<evidence type="ECO:0000256" key="4">
    <source>
        <dbReference type="ARBA" id="ARBA00022692"/>
    </source>
</evidence>
<evidence type="ECO:0000256" key="8">
    <source>
        <dbReference type="ARBA" id="ARBA00023136"/>
    </source>
</evidence>
<feature type="transmembrane region" description="Helical" evidence="12">
    <location>
        <begin position="206"/>
        <end position="228"/>
    </location>
</feature>
<evidence type="ECO:0000313" key="15">
    <source>
        <dbReference type="Proteomes" id="UP000694522"/>
    </source>
</evidence>
<dbReference type="Pfam" id="PF00001">
    <property type="entry name" value="7tm_1"/>
    <property type="match status" value="1"/>
</dbReference>
<dbReference type="SUPFAM" id="SSF81321">
    <property type="entry name" value="Family A G protein-coupled receptor-like"/>
    <property type="match status" value="2"/>
</dbReference>
<feature type="transmembrane region" description="Helical" evidence="12">
    <location>
        <begin position="25"/>
        <end position="48"/>
    </location>
</feature>
<dbReference type="AlphaFoldDB" id="A0A8B9J3C5"/>
<comment type="subcellular location">
    <subcellularLocation>
        <location evidence="1 12">Cell membrane</location>
        <topology evidence="1 12">Multi-pass membrane protein</topology>
    </subcellularLocation>
</comment>
<evidence type="ECO:0000256" key="9">
    <source>
        <dbReference type="ARBA" id="ARBA00023170"/>
    </source>
</evidence>
<keyword evidence="8 12" id="KW-0472">Membrane</keyword>
<accession>A0A8B9J3C5</accession>
<evidence type="ECO:0000256" key="10">
    <source>
        <dbReference type="ARBA" id="ARBA00023224"/>
    </source>
</evidence>
<dbReference type="GO" id="GO:0005886">
    <property type="term" value="C:plasma membrane"/>
    <property type="evidence" value="ECO:0007669"/>
    <property type="project" value="UniProtKB-SubCell"/>
</dbReference>
<proteinExistence type="inferred from homology"/>
<dbReference type="PRINTS" id="PR00237">
    <property type="entry name" value="GPCRRHODOPSN"/>
</dbReference>
<evidence type="ECO:0000256" key="5">
    <source>
        <dbReference type="ARBA" id="ARBA00022725"/>
    </source>
</evidence>
<evidence type="ECO:0000313" key="14">
    <source>
        <dbReference type="Ensembl" id="ENSACOP00000024872.1"/>
    </source>
</evidence>
<dbReference type="FunFam" id="1.20.1070.10:FF:000001">
    <property type="entry name" value="Olfactory receptor"/>
    <property type="match status" value="1"/>
</dbReference>
<comment type="similarity">
    <text evidence="11">Belongs to the G-protein coupled receptor 1 family.</text>
</comment>
<organism evidence="14 15">
    <name type="scientific">Amazona collaria</name>
    <name type="common">yellow-billed parrot</name>
    <dbReference type="NCBI Taxonomy" id="241587"/>
    <lineage>
        <taxon>Eukaryota</taxon>
        <taxon>Metazoa</taxon>
        <taxon>Chordata</taxon>
        <taxon>Craniata</taxon>
        <taxon>Vertebrata</taxon>
        <taxon>Euteleostomi</taxon>
        <taxon>Archelosauria</taxon>
        <taxon>Archosauria</taxon>
        <taxon>Dinosauria</taxon>
        <taxon>Saurischia</taxon>
        <taxon>Theropoda</taxon>
        <taxon>Coelurosauria</taxon>
        <taxon>Aves</taxon>
        <taxon>Neognathae</taxon>
        <taxon>Neoaves</taxon>
        <taxon>Telluraves</taxon>
        <taxon>Australaves</taxon>
        <taxon>Psittaciformes</taxon>
        <taxon>Psittacidae</taxon>
        <taxon>Amazona</taxon>
    </lineage>
</organism>
<keyword evidence="6 12" id="KW-1133">Transmembrane helix</keyword>
<keyword evidence="3 12" id="KW-0716">Sensory transduction</keyword>
<dbReference type="GO" id="GO:0004930">
    <property type="term" value="F:G protein-coupled receptor activity"/>
    <property type="evidence" value="ECO:0007669"/>
    <property type="project" value="UniProtKB-KW"/>
</dbReference>
<dbReference type="Ensembl" id="ENSACOT00000025719.1">
    <property type="protein sequence ID" value="ENSACOP00000024872.1"/>
    <property type="gene ID" value="ENSACOG00000016673.1"/>
</dbReference>
<feature type="transmembrane region" description="Helical" evidence="12">
    <location>
        <begin position="263"/>
        <end position="289"/>
    </location>
</feature>
<dbReference type="PRINTS" id="PR00245">
    <property type="entry name" value="OLFACTORYR"/>
</dbReference>
<keyword evidence="7 11" id="KW-0297">G-protein coupled receptor</keyword>
<feature type="transmembrane region" description="Helical" evidence="12">
    <location>
        <begin position="168"/>
        <end position="186"/>
    </location>
</feature>
<dbReference type="InterPro" id="IPR000276">
    <property type="entry name" value="GPCR_Rhodpsn"/>
</dbReference>
<dbReference type="Pfam" id="PF13853">
    <property type="entry name" value="7tm_4"/>
    <property type="match status" value="1"/>
</dbReference>
<dbReference type="InterPro" id="IPR017452">
    <property type="entry name" value="GPCR_Rhodpsn_7TM"/>
</dbReference>
<feature type="transmembrane region" description="Helical" evidence="12">
    <location>
        <begin position="339"/>
        <end position="358"/>
    </location>
</feature>
<keyword evidence="9 11" id="KW-0675">Receptor</keyword>
<reference evidence="14" key="1">
    <citation type="submission" date="2025-08" db="UniProtKB">
        <authorList>
            <consortium name="Ensembl"/>
        </authorList>
    </citation>
    <scope>IDENTIFICATION</scope>
</reference>
<dbReference type="PROSITE" id="PS00237">
    <property type="entry name" value="G_PROTEIN_RECEP_F1_1"/>
    <property type="match status" value="1"/>
</dbReference>
<evidence type="ECO:0000259" key="13">
    <source>
        <dbReference type="PROSITE" id="PS50262"/>
    </source>
</evidence>
<dbReference type="InterPro" id="IPR000725">
    <property type="entry name" value="Olfact_rcpt"/>
</dbReference>
<feature type="transmembrane region" description="Helical" evidence="12">
    <location>
        <begin position="94"/>
        <end position="116"/>
    </location>
</feature>
<evidence type="ECO:0000256" key="7">
    <source>
        <dbReference type="ARBA" id="ARBA00023040"/>
    </source>
</evidence>
<reference evidence="14" key="2">
    <citation type="submission" date="2025-09" db="UniProtKB">
        <authorList>
            <consortium name="Ensembl"/>
        </authorList>
    </citation>
    <scope>IDENTIFICATION</scope>
</reference>
<keyword evidence="5 12" id="KW-0552">Olfaction</keyword>
<feature type="transmembrane region" description="Helical" evidence="12">
    <location>
        <begin position="310"/>
        <end position="327"/>
    </location>
</feature>
<name>A0A8B9J3C5_9PSIT</name>
<dbReference type="Proteomes" id="UP000694522">
    <property type="component" value="Unplaced"/>
</dbReference>
<feature type="domain" description="G-protein coupled receptors family 1 profile" evidence="13">
    <location>
        <begin position="107"/>
        <end position="356"/>
    </location>
</feature>
<keyword evidence="2 12" id="KW-1003">Cell membrane</keyword>
<dbReference type="PROSITE" id="PS50262">
    <property type="entry name" value="G_PROTEIN_RECEP_F1_2"/>
    <property type="match status" value="1"/>
</dbReference>
<dbReference type="Gene3D" id="1.20.1070.10">
    <property type="entry name" value="Rhodopsin 7-helix transmembrane proteins"/>
    <property type="match status" value="2"/>
</dbReference>
<keyword evidence="10 11" id="KW-0807">Transducer</keyword>
<dbReference type="PANTHER" id="PTHR26452">
    <property type="entry name" value="OLFACTORY RECEPTOR"/>
    <property type="match status" value="1"/>
</dbReference>